<accession>A0ABS7BQQ8</accession>
<comment type="caution">
    <text evidence="1">The sequence shown here is derived from an EMBL/GenBank/DDBJ whole genome shotgun (WGS) entry which is preliminary data.</text>
</comment>
<keyword evidence="2" id="KW-1185">Reference proteome</keyword>
<sequence>MATQLFQPRYGSPAWLHEMIASSQEPTLRIVDASPPLAKALLDLNGGNRSVRTTKVAQYAADMAAKQWTLNGEPIIISKDGQLNDGQHRCLAIIDANTTVQLALMFGIERETRLTVDQGSARSAGDFLAMEGVVNASAVAAIARMVLAYERAQGAGLTGHQYITSAEVRARVATDKDLAEAATFGHTNSGYSRSFAAGSLIGFAYYELARVNRQLAHDFLERVCRGDNLAIGSPAHTLREKLIAAGRTPRDRKLAMIFKAWNFYRRGLKKVSTNTLNSTLPFPALL</sequence>
<dbReference type="RefSeq" id="WP_219749292.1">
    <property type="nucleotide sequence ID" value="NZ_JAHXZN010000005.1"/>
</dbReference>
<dbReference type="Proteomes" id="UP000759103">
    <property type="component" value="Unassembled WGS sequence"/>
</dbReference>
<evidence type="ECO:0000313" key="1">
    <source>
        <dbReference type="EMBL" id="MBW6531911.1"/>
    </source>
</evidence>
<protein>
    <submittedName>
        <fullName evidence="1">Uncharacterized protein</fullName>
    </submittedName>
</protein>
<evidence type="ECO:0000313" key="2">
    <source>
        <dbReference type="Proteomes" id="UP000759103"/>
    </source>
</evidence>
<reference evidence="1 2" key="1">
    <citation type="submission" date="2021-07" db="EMBL/GenBank/DDBJ databases">
        <title>Sphingomonas sp.</title>
        <authorList>
            <person name="Feng G."/>
            <person name="Li J."/>
            <person name="Pan M."/>
        </authorList>
    </citation>
    <scope>NUCLEOTIDE SEQUENCE [LARGE SCALE GENOMIC DNA]</scope>
    <source>
        <strain evidence="1 2">RRHST34</strain>
    </source>
</reference>
<organism evidence="1 2">
    <name type="scientific">Sphingomonas citri</name>
    <dbReference type="NCBI Taxonomy" id="2862499"/>
    <lineage>
        <taxon>Bacteria</taxon>
        <taxon>Pseudomonadati</taxon>
        <taxon>Pseudomonadota</taxon>
        <taxon>Alphaproteobacteria</taxon>
        <taxon>Sphingomonadales</taxon>
        <taxon>Sphingomonadaceae</taxon>
        <taxon>Sphingomonas</taxon>
    </lineage>
</organism>
<name>A0ABS7BQQ8_9SPHN</name>
<gene>
    <name evidence="1" type="ORF">KZ820_14310</name>
</gene>
<dbReference type="EMBL" id="JAHXZN010000005">
    <property type="protein sequence ID" value="MBW6531911.1"/>
    <property type="molecule type" value="Genomic_DNA"/>
</dbReference>
<proteinExistence type="predicted"/>